<dbReference type="Proteomes" id="UP001577047">
    <property type="component" value="Unassembled WGS sequence"/>
</dbReference>
<keyword evidence="3 4" id="KW-0012">Acyltransferase</keyword>
<protein>
    <submittedName>
        <fullName evidence="7">Acetyl-CoA C-acetyltransferase</fullName>
        <ecNumber evidence="7">2.3.1.9</ecNumber>
    </submittedName>
</protein>
<evidence type="ECO:0000256" key="1">
    <source>
        <dbReference type="ARBA" id="ARBA00010982"/>
    </source>
</evidence>
<evidence type="ECO:0000259" key="6">
    <source>
        <dbReference type="Pfam" id="PF02803"/>
    </source>
</evidence>
<feature type="domain" description="Thiolase N-terminal" evidence="5">
    <location>
        <begin position="7"/>
        <end position="274"/>
    </location>
</feature>
<sequence>MQSPRRVAILGGNRIPFARSNGAYATASNQAMLTATLEGLVERYRLHGLRLGEVVAGAVLKHSRDLSLTRECVLGSRLSPQTPAYDIQQACGTGLEAALLVANKIALGQIDSAIAGGVDTTSDAPIAINEGLRRVLLEANRGRQLSERLKPFLKLRPSFLKPEFPRNGEPRTGLSMGEHCERMAQTWQIERAEQDALALLSHQHLAEAYDQGWHDDLLTPYLGLTRDNNLRPDLTAEQLAKLKPVFDKGPKGTLTAGNSTPLTDGASLVLLGSEAWAEQQGLSVLAYLVDGEAAAVDFVKGREGLLMAPVHAVPRLLARNGLSLQDFDYYEIHEAFAAQVLCTLKAWEDERYCREVLGLDAALGAIDRSRLNVKGSSLAAGHPFAATGGRILANMAKLLAKAGKGRGLISICAASGQGVTAIVER</sequence>
<evidence type="ECO:0000259" key="5">
    <source>
        <dbReference type="Pfam" id="PF00108"/>
    </source>
</evidence>
<dbReference type="Gene3D" id="3.40.47.10">
    <property type="match status" value="1"/>
</dbReference>
<dbReference type="EMBL" id="JBHFXX010000024">
    <property type="protein sequence ID" value="MFB3802707.1"/>
    <property type="molecule type" value="Genomic_DNA"/>
</dbReference>
<organism evidence="7 8">
    <name type="scientific">Pseudomonas boreofloridensis</name>
    <dbReference type="NCBI Taxonomy" id="3064348"/>
    <lineage>
        <taxon>Bacteria</taxon>
        <taxon>Pseudomonadati</taxon>
        <taxon>Pseudomonadota</taxon>
        <taxon>Gammaproteobacteria</taxon>
        <taxon>Pseudomonadales</taxon>
        <taxon>Pseudomonadaceae</taxon>
        <taxon>Pseudomonas</taxon>
    </lineage>
</organism>
<dbReference type="RefSeq" id="WP_304485182.1">
    <property type="nucleotide sequence ID" value="NZ_JAUQOQ010000021.1"/>
</dbReference>
<dbReference type="PIRSF" id="PIRSF000429">
    <property type="entry name" value="Ac-CoA_Ac_transf"/>
    <property type="match status" value="1"/>
</dbReference>
<dbReference type="InterPro" id="IPR020617">
    <property type="entry name" value="Thiolase_C"/>
</dbReference>
<keyword evidence="8" id="KW-1185">Reference proteome</keyword>
<comment type="caution">
    <text evidence="7">The sequence shown here is derived from an EMBL/GenBank/DDBJ whole genome shotgun (WGS) entry which is preliminary data.</text>
</comment>
<dbReference type="NCBIfam" id="TIGR01930">
    <property type="entry name" value="AcCoA-C-Actrans"/>
    <property type="match status" value="1"/>
</dbReference>
<dbReference type="InterPro" id="IPR050521">
    <property type="entry name" value="3-ketoacyl-CoA_Thiolase"/>
</dbReference>
<dbReference type="CDD" id="cd00751">
    <property type="entry name" value="thiolase"/>
    <property type="match status" value="1"/>
</dbReference>
<dbReference type="Pfam" id="PF02803">
    <property type="entry name" value="Thiolase_C"/>
    <property type="match status" value="1"/>
</dbReference>
<dbReference type="Pfam" id="PF00108">
    <property type="entry name" value="Thiolase_N"/>
    <property type="match status" value="1"/>
</dbReference>
<reference evidence="7 8" key="1">
    <citation type="submission" date="2024-09" db="EMBL/GenBank/DDBJ databases">
        <authorList>
            <person name="Fullem K."/>
        </authorList>
    </citation>
    <scope>NUCLEOTIDE SEQUENCE [LARGE SCALE GENOMIC DNA]</scope>
    <source>
        <strain evidence="8">K1(2024)</strain>
    </source>
</reference>
<feature type="domain" description="Thiolase C-terminal" evidence="6">
    <location>
        <begin position="285"/>
        <end position="425"/>
    </location>
</feature>
<comment type="similarity">
    <text evidence="1 4">Belongs to the thiolase-like superfamily. Thiolase family.</text>
</comment>
<dbReference type="InterPro" id="IPR016039">
    <property type="entry name" value="Thiolase-like"/>
</dbReference>
<dbReference type="EC" id="2.3.1.9" evidence="7"/>
<evidence type="ECO:0000256" key="3">
    <source>
        <dbReference type="ARBA" id="ARBA00023315"/>
    </source>
</evidence>
<dbReference type="InterPro" id="IPR002155">
    <property type="entry name" value="Thiolase"/>
</dbReference>
<dbReference type="PANTHER" id="PTHR42689:SF1">
    <property type="entry name" value="ACETYL-COA ACYLTRANSFERASE FADA2 (3-KETOACYL-COA THIOLASE) (BETA-KETOTHIOLASE)-RELATED"/>
    <property type="match status" value="1"/>
</dbReference>
<evidence type="ECO:0000256" key="4">
    <source>
        <dbReference type="RuleBase" id="RU003557"/>
    </source>
</evidence>
<dbReference type="NCBIfam" id="NF006740">
    <property type="entry name" value="PRK09268.1"/>
    <property type="match status" value="1"/>
</dbReference>
<dbReference type="GO" id="GO:0003985">
    <property type="term" value="F:acetyl-CoA C-acetyltransferase activity"/>
    <property type="evidence" value="ECO:0007669"/>
    <property type="project" value="UniProtKB-EC"/>
</dbReference>
<name>A0ABV4ZFT2_9PSED</name>
<accession>A0ABV4ZFT2</accession>
<evidence type="ECO:0000256" key="2">
    <source>
        <dbReference type="ARBA" id="ARBA00022679"/>
    </source>
</evidence>
<gene>
    <name evidence="7" type="ORF">ACE1YR_20105</name>
</gene>
<keyword evidence="2 4" id="KW-0808">Transferase</keyword>
<dbReference type="InterPro" id="IPR020616">
    <property type="entry name" value="Thiolase_N"/>
</dbReference>
<proteinExistence type="inferred from homology"/>
<dbReference type="PANTHER" id="PTHR42689">
    <property type="entry name" value="ACETYL-COA ACYLTRANSFERASE FADA2 (3-KETOACYL-COA THIOLASE) (BETA-KETOTHIOLASE)-RELATED"/>
    <property type="match status" value="1"/>
</dbReference>
<evidence type="ECO:0000313" key="7">
    <source>
        <dbReference type="EMBL" id="MFB3802707.1"/>
    </source>
</evidence>
<dbReference type="SUPFAM" id="SSF53901">
    <property type="entry name" value="Thiolase-like"/>
    <property type="match status" value="2"/>
</dbReference>
<evidence type="ECO:0000313" key="8">
    <source>
        <dbReference type="Proteomes" id="UP001577047"/>
    </source>
</evidence>